<sequence length="140" mass="15391">MSPRRHALGALWLAYFALLNALRALYYGLAIPPAWAEEGIHGPWGYLAGAAGLWAVIFGGLAVLWWCRGRRALRWALGAMALYQAHIWVHRLLLMRSPFTAGSHGFALVISLLTLLLTVGILGGIRWAWDGAEVKKKGMS</sequence>
<accession>A0A212R605</accession>
<keyword evidence="1" id="KW-0812">Transmembrane</keyword>
<keyword evidence="1" id="KW-1133">Transmembrane helix</keyword>
<dbReference type="EMBL" id="FYEK01000032">
    <property type="protein sequence ID" value="SNB67585.1"/>
    <property type="molecule type" value="Genomic_DNA"/>
</dbReference>
<keyword evidence="3" id="KW-1185">Reference proteome</keyword>
<evidence type="ECO:0000256" key="1">
    <source>
        <dbReference type="SAM" id="Phobius"/>
    </source>
</evidence>
<dbReference type="RefSeq" id="WP_088571532.1">
    <property type="nucleotide sequence ID" value="NZ_FYEK01000032.1"/>
</dbReference>
<feature type="transmembrane region" description="Helical" evidence="1">
    <location>
        <begin position="46"/>
        <end position="66"/>
    </location>
</feature>
<dbReference type="InParanoid" id="A0A212R605"/>
<evidence type="ECO:0000313" key="2">
    <source>
        <dbReference type="EMBL" id="SNB67585.1"/>
    </source>
</evidence>
<feature type="transmembrane region" description="Helical" evidence="1">
    <location>
        <begin position="73"/>
        <end position="94"/>
    </location>
</feature>
<evidence type="ECO:0000313" key="3">
    <source>
        <dbReference type="Proteomes" id="UP000197025"/>
    </source>
</evidence>
<dbReference type="Proteomes" id="UP000197025">
    <property type="component" value="Unassembled WGS sequence"/>
</dbReference>
<keyword evidence="1" id="KW-0472">Membrane</keyword>
<protein>
    <submittedName>
        <fullName evidence="2">Uncharacterized protein</fullName>
    </submittedName>
</protein>
<gene>
    <name evidence="2" type="ORF">SAMN02746019_00013530</name>
</gene>
<reference evidence="3" key="1">
    <citation type="submission" date="2017-06" db="EMBL/GenBank/DDBJ databases">
        <authorList>
            <person name="Varghese N."/>
            <person name="Submissions S."/>
        </authorList>
    </citation>
    <scope>NUCLEOTIDE SEQUENCE [LARGE SCALE GENOMIC DNA]</scope>
    <source>
        <strain evidence="3">JAD2</strain>
    </source>
</reference>
<organism evidence="2 3">
    <name type="scientific">Thermoflexus hugenholtzii JAD2</name>
    <dbReference type="NCBI Taxonomy" id="877466"/>
    <lineage>
        <taxon>Bacteria</taxon>
        <taxon>Bacillati</taxon>
        <taxon>Chloroflexota</taxon>
        <taxon>Thermoflexia</taxon>
        <taxon>Thermoflexales</taxon>
        <taxon>Thermoflexaceae</taxon>
        <taxon>Thermoflexus</taxon>
    </lineage>
</organism>
<dbReference type="AlphaFoldDB" id="A0A212R605"/>
<proteinExistence type="predicted"/>
<feature type="transmembrane region" description="Helical" evidence="1">
    <location>
        <begin position="106"/>
        <end position="129"/>
    </location>
</feature>
<name>A0A212R605_9CHLR</name>